<evidence type="ECO:0000313" key="1">
    <source>
        <dbReference type="EMBL" id="DAE33347.1"/>
    </source>
</evidence>
<name>A0A8S5RQ89_9VIRU</name>
<protein>
    <submittedName>
        <fullName evidence="1">Uncharacterized protein</fullName>
    </submittedName>
</protein>
<dbReference type="EMBL" id="BK059133">
    <property type="protein sequence ID" value="DAE33347.1"/>
    <property type="molecule type" value="Genomic_DNA"/>
</dbReference>
<proteinExistence type="predicted"/>
<reference evidence="1" key="1">
    <citation type="journal article" date="2021" name="Proc. Natl. Acad. Sci. U.S.A.">
        <title>A Catalog of Tens of Thousands of Viruses from Human Metagenomes Reveals Hidden Associations with Chronic Diseases.</title>
        <authorList>
            <person name="Tisza M.J."/>
            <person name="Buck C.B."/>
        </authorList>
    </citation>
    <scope>NUCLEOTIDE SEQUENCE</scope>
    <source>
        <strain evidence="1">Ctr1v16</strain>
    </source>
</reference>
<sequence>MTWGVGADRCPFSMEKQLGQLVADDLGYSYRAYIENNLYYLPHLAPV</sequence>
<accession>A0A8S5RQ89</accession>
<organism evidence="1">
    <name type="scientific">virus sp. ctr1v16</name>
    <dbReference type="NCBI Taxonomy" id="2825823"/>
    <lineage>
        <taxon>Viruses</taxon>
    </lineage>
</organism>